<feature type="transmembrane region" description="Helical" evidence="1">
    <location>
        <begin position="86"/>
        <end position="106"/>
    </location>
</feature>
<gene>
    <name evidence="3" type="ORF">UV61_C0006G0011</name>
</gene>
<dbReference type="Proteomes" id="UP000034050">
    <property type="component" value="Unassembled WGS sequence"/>
</dbReference>
<feature type="transmembrane region" description="Helical" evidence="1">
    <location>
        <begin position="236"/>
        <end position="256"/>
    </location>
</feature>
<keyword evidence="1" id="KW-0472">Membrane</keyword>
<dbReference type="EMBL" id="LCFD01000006">
    <property type="protein sequence ID" value="KKS86810.1"/>
    <property type="molecule type" value="Genomic_DNA"/>
</dbReference>
<dbReference type="PANTHER" id="PTHR22911">
    <property type="entry name" value="ACYL-MALONYL CONDENSING ENZYME-RELATED"/>
    <property type="match status" value="1"/>
</dbReference>
<reference evidence="3 4" key="1">
    <citation type="journal article" date="2015" name="Nature">
        <title>rRNA introns, odd ribosomes, and small enigmatic genomes across a large radiation of phyla.</title>
        <authorList>
            <person name="Brown C.T."/>
            <person name="Hug L.A."/>
            <person name="Thomas B.C."/>
            <person name="Sharon I."/>
            <person name="Castelle C.J."/>
            <person name="Singh A."/>
            <person name="Wilkins M.J."/>
            <person name="Williams K.H."/>
            <person name="Banfield J.F."/>
        </authorList>
    </citation>
    <scope>NUCLEOTIDE SEQUENCE [LARGE SCALE GENOMIC DNA]</scope>
</reference>
<dbReference type="InterPro" id="IPR037185">
    <property type="entry name" value="EmrE-like"/>
</dbReference>
<name>A0A0G1CM16_9BACT</name>
<organism evidence="3 4">
    <name type="scientific">Candidatus Gottesmanbacteria bacterium GW2011_GWB1_43_11</name>
    <dbReference type="NCBI Taxonomy" id="1618446"/>
    <lineage>
        <taxon>Bacteria</taxon>
        <taxon>Candidatus Gottesmaniibacteriota</taxon>
    </lineage>
</organism>
<feature type="transmembrane region" description="Helical" evidence="1">
    <location>
        <begin position="30"/>
        <end position="49"/>
    </location>
</feature>
<comment type="caution">
    <text evidence="3">The sequence shown here is derived from an EMBL/GenBank/DDBJ whole genome shotgun (WGS) entry which is preliminary data.</text>
</comment>
<feature type="transmembrane region" description="Helical" evidence="1">
    <location>
        <begin position="61"/>
        <end position="79"/>
    </location>
</feature>
<evidence type="ECO:0000313" key="4">
    <source>
        <dbReference type="Proteomes" id="UP000034050"/>
    </source>
</evidence>
<dbReference type="GO" id="GO:0016020">
    <property type="term" value="C:membrane"/>
    <property type="evidence" value="ECO:0007669"/>
    <property type="project" value="InterPro"/>
</dbReference>
<sequence>MWFLYALLGAIITGVGQVLVKKGQIKLTPLLDNLLAAVIVNLILVPFLLLKGVDLGAGKGVLIYALIAATAYATFYYIISFGNVSLMIGLINTFPIVTIALTVSFLREWPNIYQWCGIFLVVLGTVCISREKSTTKTINKSNMWIFWGLVGSLAIGTAEFVTKLATLLVDGFTFTFFVYLMYVPPLLIFMILDKKGRKFNQLKNVSSLFNTLIGIFLIEAGLIAIALAYQHGLASLVSPVVATHLLITAVLATYILKEKLLRIQKIGILLNLIGISIIGISS</sequence>
<feature type="transmembrane region" description="Helical" evidence="1">
    <location>
        <begin position="212"/>
        <end position="230"/>
    </location>
</feature>
<feature type="transmembrane region" description="Helical" evidence="1">
    <location>
        <begin position="172"/>
        <end position="192"/>
    </location>
</feature>
<dbReference type="InterPro" id="IPR000620">
    <property type="entry name" value="EamA_dom"/>
</dbReference>
<keyword evidence="1" id="KW-0812">Transmembrane</keyword>
<evidence type="ECO:0000259" key="2">
    <source>
        <dbReference type="Pfam" id="PF00892"/>
    </source>
</evidence>
<proteinExistence type="predicted"/>
<dbReference type="SUPFAM" id="SSF103481">
    <property type="entry name" value="Multidrug resistance efflux transporter EmrE"/>
    <property type="match status" value="2"/>
</dbReference>
<evidence type="ECO:0000256" key="1">
    <source>
        <dbReference type="SAM" id="Phobius"/>
    </source>
</evidence>
<accession>A0A0G1CM16</accession>
<evidence type="ECO:0000313" key="3">
    <source>
        <dbReference type="EMBL" id="KKS86810.1"/>
    </source>
</evidence>
<keyword evidence="1" id="KW-1133">Transmembrane helix</keyword>
<feature type="domain" description="EamA" evidence="2">
    <location>
        <begin position="2"/>
        <end position="129"/>
    </location>
</feature>
<feature type="domain" description="EamA" evidence="2">
    <location>
        <begin position="143"/>
        <end position="278"/>
    </location>
</feature>
<dbReference type="STRING" id="1618446.UV61_C0006G0011"/>
<dbReference type="Pfam" id="PF00892">
    <property type="entry name" value="EamA"/>
    <property type="match status" value="2"/>
</dbReference>
<protein>
    <submittedName>
        <fullName evidence="3">Permease</fullName>
    </submittedName>
</protein>
<feature type="transmembrane region" description="Helical" evidence="1">
    <location>
        <begin position="141"/>
        <end position="160"/>
    </location>
</feature>
<dbReference type="AlphaFoldDB" id="A0A0G1CM16"/>
<dbReference type="PANTHER" id="PTHR22911:SF137">
    <property type="entry name" value="SOLUTE CARRIER FAMILY 35 MEMBER G2-RELATED"/>
    <property type="match status" value="1"/>
</dbReference>